<evidence type="ECO:0000259" key="2">
    <source>
        <dbReference type="Pfam" id="PF04536"/>
    </source>
</evidence>
<dbReference type="PANTHER" id="PTHR30373">
    <property type="entry name" value="UPF0603 PROTEIN YGCG"/>
    <property type="match status" value="1"/>
</dbReference>
<keyword evidence="1" id="KW-1133">Transmembrane helix</keyword>
<dbReference type="Pfam" id="PF04536">
    <property type="entry name" value="TPM_phosphatase"/>
    <property type="match status" value="1"/>
</dbReference>
<proteinExistence type="predicted"/>
<dbReference type="PATRIC" id="fig|1605367.3.peg.490"/>
<dbReference type="Proteomes" id="UP000050454">
    <property type="component" value="Unassembled WGS sequence"/>
</dbReference>
<keyword evidence="1" id="KW-0812">Transmembrane</keyword>
<evidence type="ECO:0000256" key="1">
    <source>
        <dbReference type="SAM" id="Phobius"/>
    </source>
</evidence>
<gene>
    <name evidence="3" type="ORF">AFM12_15340</name>
</gene>
<sequence>MGRFVSPVLGLKFYFLSLLSLIFCFLSLTTVFAQNIPPVPDPPRLVNDFVGMLSTTEIQSLERKLVEFDDTTSNQIAVVVVKTVEPYDMNMYATKLGREWGIGHEGKNNGVVVLWATDDRKIYISPGYGLEGALPDAYAKRIVDRIIIPLFRESRFYEGLEKGTDAIMQYTTGEFEAEPDEVGEFPVWAFILMVIVIFIIMRAISKGGRGGGGGGMRRSSAWPYTTYTGWGQHSGNWSGGGWSGGGGGWSGGGGFGGFGGGSFGGGGAGGSY</sequence>
<dbReference type="Gene3D" id="3.10.310.50">
    <property type="match status" value="1"/>
</dbReference>
<evidence type="ECO:0000313" key="3">
    <source>
        <dbReference type="EMBL" id="KPM47362.1"/>
    </source>
</evidence>
<dbReference type="InterPro" id="IPR007621">
    <property type="entry name" value="TPM_dom"/>
</dbReference>
<keyword evidence="1" id="KW-0472">Membrane</keyword>
<dbReference type="PANTHER" id="PTHR30373:SF2">
    <property type="entry name" value="UPF0603 PROTEIN YGCG"/>
    <property type="match status" value="1"/>
</dbReference>
<reference evidence="3 4" key="1">
    <citation type="submission" date="2015-07" db="EMBL/GenBank/DDBJ databases">
        <title>The draft genome sequence of Leadbetterella sp. JN14-9.</title>
        <authorList>
            <person name="Liu Y."/>
            <person name="Du J."/>
            <person name="Shao Z."/>
        </authorList>
    </citation>
    <scope>NUCLEOTIDE SEQUENCE [LARGE SCALE GENOMIC DNA]</scope>
    <source>
        <strain evidence="3 4">JN14-9</strain>
    </source>
</reference>
<evidence type="ECO:0000313" key="4">
    <source>
        <dbReference type="Proteomes" id="UP000050454"/>
    </source>
</evidence>
<protein>
    <submittedName>
        <fullName evidence="3">Beta-propeller domains of methanol dehydrogenase</fullName>
    </submittedName>
</protein>
<accession>A0A0P7C081</accession>
<organism evidence="3 4">
    <name type="scientific">Jiulongibacter sediminis</name>
    <dbReference type="NCBI Taxonomy" id="1605367"/>
    <lineage>
        <taxon>Bacteria</taxon>
        <taxon>Pseudomonadati</taxon>
        <taxon>Bacteroidota</taxon>
        <taxon>Cytophagia</taxon>
        <taxon>Cytophagales</taxon>
        <taxon>Leadbetterellaceae</taxon>
        <taxon>Jiulongibacter</taxon>
    </lineage>
</organism>
<keyword evidence="4" id="KW-1185">Reference proteome</keyword>
<name>A0A0P7C081_9BACT</name>
<dbReference type="AlphaFoldDB" id="A0A0P7C081"/>
<comment type="caution">
    <text evidence="3">The sequence shown here is derived from an EMBL/GenBank/DDBJ whole genome shotgun (WGS) entry which is preliminary data.</text>
</comment>
<dbReference type="STRING" id="1605367.AFM12_15340"/>
<dbReference type="EMBL" id="LGTQ01000012">
    <property type="protein sequence ID" value="KPM47362.1"/>
    <property type="molecule type" value="Genomic_DNA"/>
</dbReference>
<feature type="domain" description="TPM" evidence="2">
    <location>
        <begin position="46"/>
        <end position="170"/>
    </location>
</feature>
<feature type="transmembrane region" description="Helical" evidence="1">
    <location>
        <begin position="185"/>
        <end position="204"/>
    </location>
</feature>